<dbReference type="PANTHER" id="PTHR31760:SF0">
    <property type="entry name" value="S-ADENOSYL-L-METHIONINE-DEPENDENT METHYLTRANSFERASES SUPERFAMILY PROTEIN"/>
    <property type="match status" value="1"/>
</dbReference>
<dbReference type="AlphaFoldDB" id="A0AAU9NHU3"/>
<dbReference type="SUPFAM" id="SSF53335">
    <property type="entry name" value="S-adenosyl-L-methionine-dependent methyltransferases"/>
    <property type="match status" value="1"/>
</dbReference>
<keyword evidence="1" id="KW-0963">Cytoplasm</keyword>
<dbReference type="EMBL" id="CAKMRJ010004445">
    <property type="protein sequence ID" value="CAH1437373.1"/>
    <property type="molecule type" value="Genomic_DNA"/>
</dbReference>
<dbReference type="InterPro" id="IPR003682">
    <property type="entry name" value="rRNA_ssu_MeTfrase_G"/>
</dbReference>
<dbReference type="Gene3D" id="3.40.50.150">
    <property type="entry name" value="Vaccinia Virus protein VP39"/>
    <property type="match status" value="1"/>
</dbReference>
<evidence type="ECO:0000313" key="5">
    <source>
        <dbReference type="Proteomes" id="UP001157418"/>
    </source>
</evidence>
<name>A0AAU9NHU3_9ASTR</name>
<dbReference type="GO" id="GO:0005829">
    <property type="term" value="C:cytosol"/>
    <property type="evidence" value="ECO:0007669"/>
    <property type="project" value="TreeGrafter"/>
</dbReference>
<gene>
    <name evidence="4" type="ORF">LVIROSA_LOCUS23706</name>
</gene>
<evidence type="ECO:0000256" key="1">
    <source>
        <dbReference type="ARBA" id="ARBA00022490"/>
    </source>
</evidence>
<comment type="caution">
    <text evidence="4">The sequence shown here is derived from an EMBL/GenBank/DDBJ whole genome shotgun (WGS) entry which is preliminary data.</text>
</comment>
<dbReference type="Pfam" id="PF02527">
    <property type="entry name" value="GidB"/>
    <property type="match status" value="1"/>
</dbReference>
<protein>
    <submittedName>
        <fullName evidence="4">Uncharacterized protein</fullName>
    </submittedName>
</protein>
<reference evidence="4 5" key="1">
    <citation type="submission" date="2022-01" db="EMBL/GenBank/DDBJ databases">
        <authorList>
            <person name="Xiong W."/>
            <person name="Schranz E."/>
        </authorList>
    </citation>
    <scope>NUCLEOTIDE SEQUENCE [LARGE SCALE GENOMIC DNA]</scope>
</reference>
<accession>A0AAU9NHU3</accession>
<proteinExistence type="predicted"/>
<dbReference type="PANTHER" id="PTHR31760">
    <property type="entry name" value="S-ADENOSYL-L-METHIONINE-DEPENDENT METHYLTRANSFERASES SUPERFAMILY PROTEIN"/>
    <property type="match status" value="1"/>
</dbReference>
<dbReference type="Proteomes" id="UP001157418">
    <property type="component" value="Unassembled WGS sequence"/>
</dbReference>
<evidence type="ECO:0000256" key="3">
    <source>
        <dbReference type="ARBA" id="ARBA00022679"/>
    </source>
</evidence>
<dbReference type="GO" id="GO:0070043">
    <property type="term" value="F:rRNA (guanine-N7-)-methyltransferase activity"/>
    <property type="evidence" value="ECO:0007669"/>
    <property type="project" value="TreeGrafter"/>
</dbReference>
<sequence>MPTRWCCCGTEYSISPSPYLWGLSSNTLSALQISIVNASHFDTVNPLQKQQVQLYIDALLDWNHKMNLTAVKEASDVMDRHIENSLSIIPPIQSSYILHCESSFENLNHVDVGSDVGLPGLILAIACPGTAGRIR</sequence>
<organism evidence="4 5">
    <name type="scientific">Lactuca virosa</name>
    <dbReference type="NCBI Taxonomy" id="75947"/>
    <lineage>
        <taxon>Eukaryota</taxon>
        <taxon>Viridiplantae</taxon>
        <taxon>Streptophyta</taxon>
        <taxon>Embryophyta</taxon>
        <taxon>Tracheophyta</taxon>
        <taxon>Spermatophyta</taxon>
        <taxon>Magnoliopsida</taxon>
        <taxon>eudicotyledons</taxon>
        <taxon>Gunneridae</taxon>
        <taxon>Pentapetalae</taxon>
        <taxon>asterids</taxon>
        <taxon>campanulids</taxon>
        <taxon>Asterales</taxon>
        <taxon>Asteraceae</taxon>
        <taxon>Cichorioideae</taxon>
        <taxon>Cichorieae</taxon>
        <taxon>Lactucinae</taxon>
        <taxon>Lactuca</taxon>
    </lineage>
</organism>
<evidence type="ECO:0000313" key="4">
    <source>
        <dbReference type="EMBL" id="CAH1437373.1"/>
    </source>
</evidence>
<keyword evidence="3" id="KW-0808">Transferase</keyword>
<evidence type="ECO:0000256" key="2">
    <source>
        <dbReference type="ARBA" id="ARBA00022552"/>
    </source>
</evidence>
<keyword evidence="5" id="KW-1185">Reference proteome</keyword>
<dbReference type="InterPro" id="IPR029063">
    <property type="entry name" value="SAM-dependent_MTases_sf"/>
</dbReference>
<keyword evidence="2" id="KW-0698">rRNA processing</keyword>